<accession>A0ABV3RN15</accession>
<evidence type="ECO:0000313" key="3">
    <source>
        <dbReference type="EMBL" id="MEW9920359.1"/>
    </source>
</evidence>
<organism evidence="3 4">
    <name type="scientific">Sulfitobacter sediminis</name>
    <dbReference type="NCBI Taxonomy" id="3234186"/>
    <lineage>
        <taxon>Bacteria</taxon>
        <taxon>Pseudomonadati</taxon>
        <taxon>Pseudomonadota</taxon>
        <taxon>Alphaproteobacteria</taxon>
        <taxon>Rhodobacterales</taxon>
        <taxon>Roseobacteraceae</taxon>
        <taxon>Sulfitobacter</taxon>
    </lineage>
</organism>
<evidence type="ECO:0000256" key="1">
    <source>
        <dbReference type="ARBA" id="ARBA00023239"/>
    </source>
</evidence>
<name>A0ABV3RN15_9RHOB</name>
<keyword evidence="1" id="KW-0456">Lyase</keyword>
<proteinExistence type="predicted"/>
<dbReference type="InterPro" id="IPR032466">
    <property type="entry name" value="Metal_Hydrolase"/>
</dbReference>
<dbReference type="EMBL" id="JBFNXX010000008">
    <property type="protein sequence ID" value="MEW9920359.1"/>
    <property type="molecule type" value="Genomic_DNA"/>
</dbReference>
<gene>
    <name evidence="3" type="ORF">AB2B41_12145</name>
</gene>
<keyword evidence="4" id="KW-1185">Reference proteome</keyword>
<reference evidence="3 4" key="1">
    <citation type="submission" date="2024-07" db="EMBL/GenBank/DDBJ databases">
        <title>Marimonas sp.nov., isolated from tidal-flat sediment.</title>
        <authorList>
            <person name="Jayan J.N."/>
            <person name="Lee S.S."/>
        </authorList>
    </citation>
    <scope>NUCLEOTIDE SEQUENCE [LARGE SCALE GENOMIC DNA]</scope>
    <source>
        <strain evidence="3 4">MJW-29</strain>
    </source>
</reference>
<comment type="caution">
    <text evidence="3">The sequence shown here is derived from an EMBL/GenBank/DDBJ whole genome shotgun (WGS) entry which is preliminary data.</text>
</comment>
<dbReference type="InterPro" id="IPR032465">
    <property type="entry name" value="ACMSD"/>
</dbReference>
<evidence type="ECO:0000259" key="2">
    <source>
        <dbReference type="Pfam" id="PF04909"/>
    </source>
</evidence>
<dbReference type="PANTHER" id="PTHR21240">
    <property type="entry name" value="2-AMINO-3-CARBOXYLMUCONATE-6-SEMIALDEHYDE DECARBOXYLASE"/>
    <property type="match status" value="1"/>
</dbReference>
<feature type="domain" description="Amidohydrolase-related" evidence="2">
    <location>
        <begin position="25"/>
        <end position="262"/>
    </location>
</feature>
<protein>
    <submittedName>
        <fullName evidence="3">Amidohydrolase family protein</fullName>
    </submittedName>
</protein>
<dbReference type="Gene3D" id="3.20.20.140">
    <property type="entry name" value="Metal-dependent hydrolases"/>
    <property type="match status" value="1"/>
</dbReference>
<dbReference type="RefSeq" id="WP_367878064.1">
    <property type="nucleotide sequence ID" value="NZ_JBFNXX010000008.1"/>
</dbReference>
<dbReference type="SUPFAM" id="SSF51556">
    <property type="entry name" value="Metallo-dependent hydrolases"/>
    <property type="match status" value="1"/>
</dbReference>
<dbReference type="InterPro" id="IPR006680">
    <property type="entry name" value="Amidohydro-rel"/>
</dbReference>
<dbReference type="Pfam" id="PF04909">
    <property type="entry name" value="Amidohydro_2"/>
    <property type="match status" value="1"/>
</dbReference>
<sequence length="263" mass="29575">MFEYDLVEYFDSLVHATSDGLWLGGDRYDASIKRLLQEMDKAEVRRACLVAIADFAESADVYQFWQGYPDRFVPIGSMNPGRAEDPQAATRAVYALAEQGFQGLKLHSRLNEYHPLDPRALAAIQAAGAVGMVVFLDTLFRQRRHATAPAADIIDRIALACPGTQVVLLHGGASEMLQVFEIVRMHAHLILDLSFTLLRYGGSSLEKDMRFVCENLDQRVTVGSDFPEYTQQEMIEMFESITDGLPEDKLNRIRHDNLAELFS</sequence>
<dbReference type="Proteomes" id="UP001556098">
    <property type="component" value="Unassembled WGS sequence"/>
</dbReference>
<evidence type="ECO:0000313" key="4">
    <source>
        <dbReference type="Proteomes" id="UP001556098"/>
    </source>
</evidence>